<dbReference type="Gene3D" id="3.90.550.10">
    <property type="entry name" value="Spore Coat Polysaccharide Biosynthesis Protein SpsA, Chain A"/>
    <property type="match status" value="1"/>
</dbReference>
<dbReference type="PANTHER" id="PTHR48090">
    <property type="entry name" value="UNDECAPRENYL-PHOSPHATE 4-DEOXY-4-FORMAMIDO-L-ARABINOSE TRANSFERASE-RELATED"/>
    <property type="match status" value="1"/>
</dbReference>
<proteinExistence type="predicted"/>
<evidence type="ECO:0000259" key="1">
    <source>
        <dbReference type="Pfam" id="PF00535"/>
    </source>
</evidence>
<organism evidence="2 3">
    <name type="scientific">Limnoglobus roseus</name>
    <dbReference type="NCBI Taxonomy" id="2598579"/>
    <lineage>
        <taxon>Bacteria</taxon>
        <taxon>Pseudomonadati</taxon>
        <taxon>Planctomycetota</taxon>
        <taxon>Planctomycetia</taxon>
        <taxon>Gemmatales</taxon>
        <taxon>Gemmataceae</taxon>
        <taxon>Limnoglobus</taxon>
    </lineage>
</organism>
<dbReference type="Pfam" id="PF00535">
    <property type="entry name" value="Glycos_transf_2"/>
    <property type="match status" value="1"/>
</dbReference>
<keyword evidence="2" id="KW-0808">Transferase</keyword>
<dbReference type="RefSeq" id="WP_149114501.1">
    <property type="nucleotide sequence ID" value="NZ_CP042425.1"/>
</dbReference>
<name>A0A5C1AR20_9BACT</name>
<dbReference type="InterPro" id="IPR001173">
    <property type="entry name" value="Glyco_trans_2-like"/>
</dbReference>
<evidence type="ECO:0000313" key="3">
    <source>
        <dbReference type="Proteomes" id="UP000324974"/>
    </source>
</evidence>
<dbReference type="InterPro" id="IPR029044">
    <property type="entry name" value="Nucleotide-diphossugar_trans"/>
</dbReference>
<dbReference type="CDD" id="cd04179">
    <property type="entry name" value="DPM_DPG-synthase_like"/>
    <property type="match status" value="1"/>
</dbReference>
<dbReference type="KEGG" id="lrs:PX52LOC_07270"/>
<dbReference type="SUPFAM" id="SSF53448">
    <property type="entry name" value="Nucleotide-diphospho-sugar transferases"/>
    <property type="match status" value="1"/>
</dbReference>
<accession>A0A5C1AR20</accession>
<keyword evidence="3" id="KW-1185">Reference proteome</keyword>
<reference evidence="3" key="1">
    <citation type="submission" date="2019-08" db="EMBL/GenBank/DDBJ databases">
        <title>Limnoglobus roseus gen. nov., sp. nov., a novel freshwater planctomycete with a giant genome from the family Gemmataceae.</title>
        <authorList>
            <person name="Kulichevskaya I.S."/>
            <person name="Naumoff D.G."/>
            <person name="Miroshnikov K."/>
            <person name="Ivanova A."/>
            <person name="Philippov D.A."/>
            <person name="Hakobyan A."/>
            <person name="Rijpstra I.C."/>
            <person name="Sinninghe Damste J.S."/>
            <person name="Liesack W."/>
            <person name="Dedysh S.N."/>
        </authorList>
    </citation>
    <scope>NUCLEOTIDE SEQUENCE [LARGE SCALE GENOMIC DNA]</scope>
    <source>
        <strain evidence="3">PX52</strain>
    </source>
</reference>
<dbReference type="Proteomes" id="UP000324974">
    <property type="component" value="Chromosome"/>
</dbReference>
<gene>
    <name evidence="2" type="ORF">PX52LOC_07270</name>
</gene>
<sequence>MKLSLIVPCYNEKPNLPRLLERFRTVVGSRPDVEVILVDNGSTDGSAEVFAEELAKPQNRFARMVRVPVNRGYGFGITSGLRAVRGEFLGWTHADLQTDPNDLMVGFDKLQAEPDAEHCFLRGRRIGRNFFDALFTGGMSLVASAALGTWLNDINAQPKMFHRSFFESLTTPPDDFALDLYVLYSAKKAGLKVIELPVVFAKREAGEAKGGGSLRGKYKLTKRTFRYILALRRGLSLNPIPVKARAVVHGRGD</sequence>
<evidence type="ECO:0000313" key="2">
    <source>
        <dbReference type="EMBL" id="QEL20182.1"/>
    </source>
</evidence>
<dbReference type="GO" id="GO:0016740">
    <property type="term" value="F:transferase activity"/>
    <property type="evidence" value="ECO:0007669"/>
    <property type="project" value="UniProtKB-KW"/>
</dbReference>
<dbReference type="OrthoDB" id="9784574at2"/>
<dbReference type="AlphaFoldDB" id="A0A5C1AR20"/>
<dbReference type="InterPro" id="IPR050256">
    <property type="entry name" value="Glycosyltransferase_2"/>
</dbReference>
<dbReference type="PANTHER" id="PTHR48090:SF7">
    <property type="entry name" value="RFBJ PROTEIN"/>
    <property type="match status" value="1"/>
</dbReference>
<dbReference type="EMBL" id="CP042425">
    <property type="protein sequence ID" value="QEL20182.1"/>
    <property type="molecule type" value="Genomic_DNA"/>
</dbReference>
<feature type="domain" description="Glycosyltransferase 2-like" evidence="1">
    <location>
        <begin position="4"/>
        <end position="125"/>
    </location>
</feature>
<protein>
    <submittedName>
        <fullName evidence="2">GT2 family glycosyltransferase</fullName>
    </submittedName>
</protein>